<dbReference type="Pfam" id="PF07166">
    <property type="entry name" value="DUF1398"/>
    <property type="match status" value="1"/>
</dbReference>
<dbReference type="Proteomes" id="UP000249645">
    <property type="component" value="Unassembled WGS sequence"/>
</dbReference>
<comment type="caution">
    <text evidence="1">The sequence shown here is derived from an EMBL/GenBank/DDBJ whole genome shotgun (WGS) entry which is preliminary data.</text>
</comment>
<feature type="non-terminal residue" evidence="1">
    <location>
        <position position="65"/>
    </location>
</feature>
<dbReference type="InterPro" id="IPR009833">
    <property type="entry name" value="DUF1398"/>
</dbReference>
<organism evidence="1 2">
    <name type="scientific">Pseudopedobacter saltans</name>
    <dbReference type="NCBI Taxonomy" id="151895"/>
    <lineage>
        <taxon>Bacteria</taxon>
        <taxon>Pseudomonadati</taxon>
        <taxon>Bacteroidota</taxon>
        <taxon>Sphingobacteriia</taxon>
        <taxon>Sphingobacteriales</taxon>
        <taxon>Sphingobacteriaceae</taxon>
        <taxon>Pseudopedobacter</taxon>
    </lineage>
</organism>
<sequence>MFTLEQIEKAHAAVKSGADFPQYIKEIKLLGVNSFETFVKDSKTIYYGPENYTITSESQYQDLTI</sequence>
<proteinExistence type="predicted"/>
<name>A0A2W5E927_9SPHI</name>
<keyword evidence="1" id="KW-0946">Virion</keyword>
<dbReference type="InterPro" id="IPR036696">
    <property type="entry name" value="YdfO-like_sf"/>
</dbReference>
<dbReference type="AlphaFoldDB" id="A0A2W5E927"/>
<dbReference type="EMBL" id="QFOI01000575">
    <property type="protein sequence ID" value="PZP40825.1"/>
    <property type="molecule type" value="Genomic_DNA"/>
</dbReference>
<accession>A0A2W5E927</accession>
<gene>
    <name evidence="1" type="ORF">DI598_18980</name>
</gene>
<protein>
    <submittedName>
        <fullName evidence="1">Phage envelope protein</fullName>
    </submittedName>
</protein>
<reference evidence="1 2" key="1">
    <citation type="submission" date="2017-11" db="EMBL/GenBank/DDBJ databases">
        <title>Infants hospitalized years apart are colonized by the same room-sourced microbial strains.</title>
        <authorList>
            <person name="Brooks B."/>
            <person name="Olm M.R."/>
            <person name="Firek B.A."/>
            <person name="Baker R."/>
            <person name="Thomas B.C."/>
            <person name="Morowitz M.J."/>
            <person name="Banfield J.F."/>
        </authorList>
    </citation>
    <scope>NUCLEOTIDE SEQUENCE [LARGE SCALE GENOMIC DNA]</scope>
    <source>
        <strain evidence="1">S2_009_000_R2_76</strain>
    </source>
</reference>
<dbReference type="Gene3D" id="3.30.1810.10">
    <property type="entry name" value="YdfO-like"/>
    <property type="match status" value="1"/>
</dbReference>
<evidence type="ECO:0000313" key="2">
    <source>
        <dbReference type="Proteomes" id="UP000249645"/>
    </source>
</evidence>
<keyword evidence="1" id="KW-0261">Viral envelope protein</keyword>
<evidence type="ECO:0000313" key="1">
    <source>
        <dbReference type="EMBL" id="PZP40825.1"/>
    </source>
</evidence>
<dbReference type="SUPFAM" id="SSF160419">
    <property type="entry name" value="YdfO-like"/>
    <property type="match status" value="1"/>
</dbReference>